<keyword evidence="1" id="KW-0472">Membrane</keyword>
<reference evidence="2 3" key="1">
    <citation type="submission" date="2019-01" db="EMBL/GenBank/DDBJ databases">
        <title>Ktedonosporobacter rubrisoli SCAWS-G2.</title>
        <authorList>
            <person name="Huang Y."/>
            <person name="Yan B."/>
        </authorList>
    </citation>
    <scope>NUCLEOTIDE SEQUENCE [LARGE SCALE GENOMIC DNA]</scope>
    <source>
        <strain evidence="2 3">SCAWS-G2</strain>
    </source>
</reference>
<evidence type="ECO:0000256" key="1">
    <source>
        <dbReference type="SAM" id="Phobius"/>
    </source>
</evidence>
<gene>
    <name evidence="2" type="ORF">EPA93_21040</name>
</gene>
<dbReference type="InterPro" id="IPR050490">
    <property type="entry name" value="Bact_solute-bd_prot1"/>
</dbReference>
<dbReference type="AlphaFoldDB" id="A0A4P6JS69"/>
<protein>
    <submittedName>
        <fullName evidence="2">Sugar ABC transporter substrate-binding protein</fullName>
    </submittedName>
</protein>
<dbReference type="OrthoDB" id="2515880at2"/>
<evidence type="ECO:0000313" key="2">
    <source>
        <dbReference type="EMBL" id="QBD78349.1"/>
    </source>
</evidence>
<dbReference type="InterPro" id="IPR006059">
    <property type="entry name" value="SBP"/>
</dbReference>
<dbReference type="EMBL" id="CP035758">
    <property type="protein sequence ID" value="QBD78349.1"/>
    <property type="molecule type" value="Genomic_DNA"/>
</dbReference>
<accession>A0A4P6JS69</accession>
<dbReference type="Gene3D" id="3.40.190.10">
    <property type="entry name" value="Periplasmic binding protein-like II"/>
    <property type="match status" value="1"/>
</dbReference>
<dbReference type="Proteomes" id="UP000290365">
    <property type="component" value="Chromosome"/>
</dbReference>
<dbReference type="PANTHER" id="PTHR43649">
    <property type="entry name" value="ARABINOSE-BINDING PROTEIN-RELATED"/>
    <property type="match status" value="1"/>
</dbReference>
<sequence>MLQKLGPEKNKGLPGCITGGSGFYLLLAGLLIFSIVLAACGSPGSTTSSGPVTLTFGWWSNTPTKDNAMRAWVASFERAHPDIKVNLELLPWADYWEKLRVTIGGGNAYDIIGLCSCNSASYLDDGALVDLTTLAGYQDATKNLVGQSLALNTWNDKVYGLPVGTSISLLGYSKKLLKAAGVPYPDPVTPLTFEQFKAMAKKLTSLDGPKAQYALNPSNILDFDTFVRMEGGHTYDNPINPHKITINTPEGVQGLSDYLSLFTEHIAPPYDELNSGQWSFDLDALQAGNVAFSRVGLWLFTDMQHETSDIGVTPLFTIKNRVVTGGANSLSIYRGSKHKEAAWEFLKWAVQTPAQIDFARFSDVPANKSAIAQMGSYIQPSQFVPTLQSAIPTFQPGVMTTKSQLSATLADILTDMVHGKLTPAQAAAQMEQQGNVILSQT</sequence>
<feature type="transmembrane region" description="Helical" evidence="1">
    <location>
        <begin position="12"/>
        <end position="39"/>
    </location>
</feature>
<keyword evidence="3" id="KW-1185">Reference proteome</keyword>
<dbReference type="PANTHER" id="PTHR43649:SF12">
    <property type="entry name" value="DIACETYLCHITOBIOSE BINDING PROTEIN DASA"/>
    <property type="match status" value="1"/>
</dbReference>
<dbReference type="SUPFAM" id="SSF53850">
    <property type="entry name" value="Periplasmic binding protein-like II"/>
    <property type="match status" value="1"/>
</dbReference>
<dbReference type="Pfam" id="PF01547">
    <property type="entry name" value="SBP_bac_1"/>
    <property type="match status" value="1"/>
</dbReference>
<dbReference type="KEGG" id="kbs:EPA93_21040"/>
<dbReference type="RefSeq" id="WP_129889402.1">
    <property type="nucleotide sequence ID" value="NZ_CP035758.1"/>
</dbReference>
<dbReference type="CDD" id="cd13585">
    <property type="entry name" value="PBP2_TMBP_like"/>
    <property type="match status" value="1"/>
</dbReference>
<keyword evidence="1" id="KW-0812">Transmembrane</keyword>
<organism evidence="2 3">
    <name type="scientific">Ktedonosporobacter rubrisoli</name>
    <dbReference type="NCBI Taxonomy" id="2509675"/>
    <lineage>
        <taxon>Bacteria</taxon>
        <taxon>Bacillati</taxon>
        <taxon>Chloroflexota</taxon>
        <taxon>Ktedonobacteria</taxon>
        <taxon>Ktedonobacterales</taxon>
        <taxon>Ktedonosporobacteraceae</taxon>
        <taxon>Ktedonosporobacter</taxon>
    </lineage>
</organism>
<keyword evidence="1" id="KW-1133">Transmembrane helix</keyword>
<evidence type="ECO:0000313" key="3">
    <source>
        <dbReference type="Proteomes" id="UP000290365"/>
    </source>
</evidence>
<name>A0A4P6JS69_KTERU</name>
<proteinExistence type="predicted"/>